<reference evidence="1 2" key="1">
    <citation type="submission" date="2024-02" db="EMBL/GenBank/DDBJ databases">
        <title>Haloferula sargassicola NBRC 104335.</title>
        <authorList>
            <person name="Ichikawa N."/>
            <person name="Katano-Makiyama Y."/>
            <person name="Hidaka K."/>
        </authorList>
    </citation>
    <scope>NUCLEOTIDE SEQUENCE [LARGE SCALE GENOMIC DNA]</scope>
    <source>
        <strain evidence="1 2">NBRC 104335</strain>
    </source>
</reference>
<organism evidence="1 2">
    <name type="scientific">Haloferula sargassicola</name>
    <dbReference type="NCBI Taxonomy" id="490096"/>
    <lineage>
        <taxon>Bacteria</taxon>
        <taxon>Pseudomonadati</taxon>
        <taxon>Verrucomicrobiota</taxon>
        <taxon>Verrucomicrobiia</taxon>
        <taxon>Verrucomicrobiales</taxon>
        <taxon>Verrucomicrobiaceae</taxon>
        <taxon>Haloferula</taxon>
    </lineage>
</organism>
<dbReference type="Proteomes" id="UP001476282">
    <property type="component" value="Unassembled WGS sequence"/>
</dbReference>
<evidence type="ECO:0000313" key="2">
    <source>
        <dbReference type="Proteomes" id="UP001476282"/>
    </source>
</evidence>
<name>A0ABP9UU38_9BACT</name>
<protein>
    <submittedName>
        <fullName evidence="1">Uncharacterized protein</fullName>
    </submittedName>
</protein>
<dbReference type="EMBL" id="BAABRI010000014">
    <property type="protein sequence ID" value="GAA5483363.1"/>
    <property type="molecule type" value="Genomic_DNA"/>
</dbReference>
<gene>
    <name evidence="1" type="ORF">Hsar01_02594</name>
</gene>
<keyword evidence="2" id="KW-1185">Reference proteome</keyword>
<accession>A0ABP9UU38</accession>
<sequence>MNDSIPINSNIVRTPELQHLAQQVARLWGLSVRFEPIAGNHLIPPDFPRARFVAFTLSSGSKFQSGQLEWIKWDRVTSLEQKLSSLLPRR</sequence>
<comment type="caution">
    <text evidence="1">The sequence shown here is derived from an EMBL/GenBank/DDBJ whole genome shotgun (WGS) entry which is preliminary data.</text>
</comment>
<proteinExistence type="predicted"/>
<evidence type="ECO:0000313" key="1">
    <source>
        <dbReference type="EMBL" id="GAA5483363.1"/>
    </source>
</evidence>